<evidence type="ECO:0000313" key="3">
    <source>
        <dbReference type="EMBL" id="AAS51435.2"/>
    </source>
</evidence>
<reference evidence="3 4" key="1">
    <citation type="journal article" date="2004" name="Science">
        <title>The Ashbya gossypii genome as a tool for mapping the ancient Saccharomyces cerevisiae genome.</title>
        <authorList>
            <person name="Dietrich F.S."/>
            <person name="Voegeli S."/>
            <person name="Brachat S."/>
            <person name="Lerch A."/>
            <person name="Gates K."/>
            <person name="Steiner S."/>
            <person name="Mohr C."/>
            <person name="Pohlmann R."/>
            <person name="Luedi P."/>
            <person name="Choi S."/>
            <person name="Wing R.A."/>
            <person name="Flavier A."/>
            <person name="Gaffney T.D."/>
            <person name="Philippsen P."/>
        </authorList>
    </citation>
    <scope>NUCLEOTIDE SEQUENCE [LARGE SCALE GENOMIC DNA]</scope>
    <source>
        <strain evidence="4">ATCC 10895 / CBS 109.51 / FGSC 9923 / NRRL Y-1056</strain>
    </source>
</reference>
<dbReference type="GO" id="GO:0008270">
    <property type="term" value="F:zinc ion binding"/>
    <property type="evidence" value="ECO:0007669"/>
    <property type="project" value="InterPro"/>
</dbReference>
<protein>
    <submittedName>
        <fullName evidence="3">ACR209Wp</fullName>
    </submittedName>
</protein>
<dbReference type="GO" id="GO:0006355">
    <property type="term" value="P:regulation of DNA-templated transcription"/>
    <property type="evidence" value="ECO:0000318"/>
    <property type="project" value="GO_Central"/>
</dbReference>
<evidence type="ECO:0000313" key="4">
    <source>
        <dbReference type="Proteomes" id="UP000000591"/>
    </source>
</evidence>
<feature type="domain" description="Zn(2)-C6 fungal-type" evidence="2">
    <location>
        <begin position="20"/>
        <end position="58"/>
    </location>
</feature>
<dbReference type="SUPFAM" id="SSF57701">
    <property type="entry name" value="Zn2/Cys6 DNA-binding domain"/>
    <property type="match status" value="1"/>
</dbReference>
<dbReference type="SMART" id="SM00066">
    <property type="entry name" value="GAL4"/>
    <property type="match status" value="1"/>
</dbReference>
<dbReference type="PANTHER" id="PTHR47431:SF1">
    <property type="entry name" value="ZN(II)2CYS6 TRANSCRIPTION FACTOR (EUROFUNG)"/>
    <property type="match status" value="1"/>
</dbReference>
<dbReference type="OMA" id="MAMIFEY"/>
<dbReference type="GO" id="GO:0000981">
    <property type="term" value="F:DNA-binding transcription factor activity, RNA polymerase II-specific"/>
    <property type="evidence" value="ECO:0007669"/>
    <property type="project" value="InterPro"/>
</dbReference>
<dbReference type="PANTHER" id="PTHR47431">
    <property type="entry name" value="ZN(II)2CYS6 TRANSCRIPTION FACTOR (EUROFUNG)-RELATED"/>
    <property type="match status" value="1"/>
</dbReference>
<dbReference type="eggNOG" id="ENOG502S6GG">
    <property type="taxonomic scope" value="Eukaryota"/>
</dbReference>
<organism evidence="3 4">
    <name type="scientific">Eremothecium gossypii (strain ATCC 10895 / CBS 109.51 / FGSC 9923 / NRRL Y-1056)</name>
    <name type="common">Yeast</name>
    <name type="synonym">Ashbya gossypii</name>
    <dbReference type="NCBI Taxonomy" id="284811"/>
    <lineage>
        <taxon>Eukaryota</taxon>
        <taxon>Fungi</taxon>
        <taxon>Dikarya</taxon>
        <taxon>Ascomycota</taxon>
        <taxon>Saccharomycotina</taxon>
        <taxon>Saccharomycetes</taxon>
        <taxon>Saccharomycetales</taxon>
        <taxon>Saccharomycetaceae</taxon>
        <taxon>Eremothecium</taxon>
    </lineage>
</organism>
<dbReference type="GO" id="GO:0001216">
    <property type="term" value="F:DNA-binding transcription activator activity"/>
    <property type="evidence" value="ECO:0000318"/>
    <property type="project" value="GO_Central"/>
</dbReference>
<dbReference type="Proteomes" id="UP000000591">
    <property type="component" value="Chromosome III"/>
</dbReference>
<feature type="region of interest" description="Disordered" evidence="1">
    <location>
        <begin position="162"/>
        <end position="181"/>
    </location>
</feature>
<dbReference type="Gene3D" id="4.10.240.10">
    <property type="entry name" value="Zn(2)-C6 fungal-type DNA-binding domain"/>
    <property type="match status" value="1"/>
</dbReference>
<dbReference type="InParanoid" id="Q75BR2"/>
<sequence>MLQMALMHRPNEKRKVARRACLACRDKKIRCDGEARAERGGDPAVCSNCALQRLECVFVRSQRGGRRPPKKQLPHTKFLLQTFGPMRMAEAKLDRGASRVRLAPPFTQSRSRDCMDDELRDPRYCLQVAPLETAAPSTPMREFSTASNLGRCQRYLLPPHVPHSGPRSSPVAQPGQCMQPPVSGGTAFPKLPIEQPMPPHAAFHPSTCAASLKPSRRASLGVGSSPSAFPLPFTSHAVRPMTMTNPAVQLMSSKDSAAGSTQCRSSCNTDTRLSPFTSSMTLNTVHNNTVRSSDAAQYSVGRYHADFGSLPSEVVEQCIDAYYIYVEPHLRLLSDSEERPENVGTLNSAVQSAIFLCASPYVKHSITYDSAYFLDMLRKSWHKLENEYAIVQHVLLLCYFYLNHTPLSGNCKSTIEKLIRILILGKVPDSLARKHTDMQLAQFVPRAMAENCAHMLQLLCRVFYLLQKIMLFSQDSKWLASLLSSLNVDNLMKAFIPVGVPTSYKYTGKLFSTKSHLPSTEHMLHVLYSSWQEGRIPNNEFIGTLQQMQPSINANVYRLGDMNTIHLQSISNLNVKVVSDSMLLRYLSCCSRDGIKFQLDLRAPDSDVSMQSAHGFLTRILSDLDAWTIRQLLLQLFILADILYSLGLAANGMPSTRLPDMKSRYNMSQPSRSKRSNAISCSSSNSPLSTEETHGFRTEVWCDEEYISKKSILQLEESNSSTEMLHGDGSAGEAVGVSCGPYPEFFDNLLVDMLPTLVVIILLFSNYVVPQYAGGKWTFKSPAKRRIPIGDMTFNGEFKDICSGTLLFHTIPAEDITQDVVFQMLDTIINGRSILCQLRSYADTVVVKSQRLNYNSAISRNLTKLLALLGAVV</sequence>
<dbReference type="HOGENOM" id="CLU_333709_0_0_1"/>
<accession>Q75BR2</accession>
<dbReference type="STRING" id="284811.Q75BR2"/>
<feature type="compositionally biased region" description="Low complexity" evidence="1">
    <location>
        <begin position="676"/>
        <end position="689"/>
    </location>
</feature>
<dbReference type="InterPro" id="IPR036864">
    <property type="entry name" value="Zn2-C6_fun-type_DNA-bd_sf"/>
</dbReference>
<dbReference type="GeneID" id="4619743"/>
<gene>
    <name evidence="3" type="ORF">AGOS_ACR209W</name>
</gene>
<dbReference type="PROSITE" id="PS50048">
    <property type="entry name" value="ZN2_CY6_FUNGAL_2"/>
    <property type="match status" value="1"/>
</dbReference>
<dbReference type="AlphaFoldDB" id="Q75BR2"/>
<evidence type="ECO:0000256" key="1">
    <source>
        <dbReference type="SAM" id="MobiDB-lite"/>
    </source>
</evidence>
<dbReference type="OrthoDB" id="4097152at2759"/>
<evidence type="ECO:0000259" key="2">
    <source>
        <dbReference type="PROSITE" id="PS50048"/>
    </source>
</evidence>
<keyword evidence="4" id="KW-1185">Reference proteome</keyword>
<dbReference type="RefSeq" id="NP_983611.2">
    <property type="nucleotide sequence ID" value="NM_208964.2"/>
</dbReference>
<dbReference type="CDD" id="cd00067">
    <property type="entry name" value="GAL4"/>
    <property type="match status" value="1"/>
</dbReference>
<dbReference type="EMBL" id="AE016816">
    <property type="protein sequence ID" value="AAS51435.2"/>
    <property type="molecule type" value="Genomic_DNA"/>
</dbReference>
<dbReference type="InterPro" id="IPR001138">
    <property type="entry name" value="Zn2Cys6_DnaBD"/>
</dbReference>
<reference evidence="4" key="2">
    <citation type="journal article" date="2013" name="G3 (Bethesda)">
        <title>Genomes of Ashbya fungi isolated from insects reveal four mating-type loci, numerous translocations, lack of transposons, and distinct gene duplications.</title>
        <authorList>
            <person name="Dietrich F.S."/>
            <person name="Voegeli S."/>
            <person name="Kuo S."/>
            <person name="Philippsen P."/>
        </authorList>
    </citation>
    <scope>GENOME REANNOTATION</scope>
    <source>
        <strain evidence="4">ATCC 10895 / CBS 109.51 / FGSC 9923 / NRRL Y-1056</strain>
    </source>
</reference>
<proteinExistence type="predicted"/>
<dbReference type="Pfam" id="PF00172">
    <property type="entry name" value="Zn_clus"/>
    <property type="match status" value="1"/>
</dbReference>
<dbReference type="KEGG" id="ago:AGOS_ACR209W"/>
<feature type="region of interest" description="Disordered" evidence="1">
    <location>
        <begin position="659"/>
        <end position="691"/>
    </location>
</feature>
<name>Q75BR2_EREGS</name>